<comment type="pathway">
    <text evidence="1">Bacterial outer membrane biogenesis; LPS O-antigen biosynthesis.</text>
</comment>
<gene>
    <name evidence="4" type="ORF">Q8A70_25005</name>
</gene>
<dbReference type="RefSeq" id="WP_379960868.1">
    <property type="nucleotide sequence ID" value="NZ_JAUYVI010000008.1"/>
</dbReference>
<proteinExistence type="inferred from homology"/>
<organism evidence="4 5">
    <name type="scientific">Dongia sedimenti</name>
    <dbReference type="NCBI Taxonomy" id="3064282"/>
    <lineage>
        <taxon>Bacteria</taxon>
        <taxon>Pseudomonadati</taxon>
        <taxon>Pseudomonadota</taxon>
        <taxon>Alphaproteobacteria</taxon>
        <taxon>Rhodospirillales</taxon>
        <taxon>Dongiaceae</taxon>
        <taxon>Dongia</taxon>
    </lineage>
</organism>
<dbReference type="Pfam" id="PF01370">
    <property type="entry name" value="Epimerase"/>
    <property type="match status" value="2"/>
</dbReference>
<keyword evidence="5" id="KW-1185">Reference proteome</keyword>
<accession>A0ABU0YTC6</accession>
<dbReference type="InterPro" id="IPR036291">
    <property type="entry name" value="NAD(P)-bd_dom_sf"/>
</dbReference>
<dbReference type="PANTHER" id="PTHR43000">
    <property type="entry name" value="DTDP-D-GLUCOSE 4,6-DEHYDRATASE-RELATED"/>
    <property type="match status" value="1"/>
</dbReference>
<protein>
    <submittedName>
        <fullName evidence="4">NAD(P)-dependent oxidoreductase</fullName>
    </submittedName>
</protein>
<comment type="caution">
    <text evidence="4">The sequence shown here is derived from an EMBL/GenBank/DDBJ whole genome shotgun (WGS) entry which is preliminary data.</text>
</comment>
<dbReference type="Gene3D" id="3.40.50.720">
    <property type="entry name" value="NAD(P)-binding Rossmann-like Domain"/>
    <property type="match status" value="1"/>
</dbReference>
<evidence type="ECO:0000313" key="4">
    <source>
        <dbReference type="EMBL" id="MDQ7250970.1"/>
    </source>
</evidence>
<name>A0ABU0YTC6_9PROT</name>
<reference evidence="5" key="1">
    <citation type="submission" date="2023-08" db="EMBL/GenBank/DDBJ databases">
        <title>Rhodospirillaceae gen. nov., a novel taxon isolated from the Yangtze River Yuezi River estuary sludge.</title>
        <authorList>
            <person name="Ruan L."/>
        </authorList>
    </citation>
    <scope>NUCLEOTIDE SEQUENCE [LARGE SCALE GENOMIC DNA]</scope>
    <source>
        <strain evidence="5">R-7</strain>
    </source>
</reference>
<evidence type="ECO:0000313" key="5">
    <source>
        <dbReference type="Proteomes" id="UP001230156"/>
    </source>
</evidence>
<dbReference type="SUPFAM" id="SSF51735">
    <property type="entry name" value="NAD(P)-binding Rossmann-fold domains"/>
    <property type="match status" value="1"/>
</dbReference>
<feature type="domain" description="NAD-dependent epimerase/dehydratase" evidence="3">
    <location>
        <begin position="3"/>
        <end position="166"/>
    </location>
</feature>
<evidence type="ECO:0000259" key="3">
    <source>
        <dbReference type="Pfam" id="PF01370"/>
    </source>
</evidence>
<evidence type="ECO:0000256" key="1">
    <source>
        <dbReference type="ARBA" id="ARBA00005125"/>
    </source>
</evidence>
<dbReference type="Proteomes" id="UP001230156">
    <property type="component" value="Unassembled WGS sequence"/>
</dbReference>
<evidence type="ECO:0000256" key="2">
    <source>
        <dbReference type="ARBA" id="ARBA00007637"/>
    </source>
</evidence>
<sequence>MLILVTGATGKVGRTFIDAVRGDPRWKQAKIRALCHNRTLPEDARLSVVKGSIADRAVAEAAMRDVTHVVHLATCKETPEDVVDVAVGGLFWLLEAFRASKAARQFMLIGGDAAIGHFFYRHPGPITEAVPHMAYPGCYALSKVLEEVMLQQYWIQYGIDGCILRAPWIMEKDDFKHTLSFGDDVFGGPVWKDLVPAADAKRHATAGTVPLLLDADGRPLKRNFVHVTDLVSAMLAALDHPRAKQQLFNICMDEPVDYGAVARHLQKTRGLAAVEIPSAYHSNWMDNAKAKDFLDWRPHYDLAKLIDAAYDYQRAADDPRKVWYPG</sequence>
<comment type="similarity">
    <text evidence="2">Belongs to the NAD(P)-dependent epimerase/dehydratase family.</text>
</comment>
<dbReference type="EMBL" id="JAUYVI010000008">
    <property type="protein sequence ID" value="MDQ7250970.1"/>
    <property type="molecule type" value="Genomic_DNA"/>
</dbReference>
<dbReference type="InterPro" id="IPR001509">
    <property type="entry name" value="Epimerase_deHydtase"/>
</dbReference>
<feature type="domain" description="NAD-dependent epimerase/dehydratase" evidence="3">
    <location>
        <begin position="215"/>
        <end position="251"/>
    </location>
</feature>